<dbReference type="Proteomes" id="UP000663845">
    <property type="component" value="Unassembled WGS sequence"/>
</dbReference>
<gene>
    <name evidence="1" type="ORF">JYZ213_LOCUS8550</name>
    <name evidence="2" type="ORF">OXD698_LOCUS7308</name>
</gene>
<evidence type="ECO:0000313" key="2">
    <source>
        <dbReference type="EMBL" id="CAF3618666.1"/>
    </source>
</evidence>
<evidence type="ECO:0008006" key="4">
    <source>
        <dbReference type="Google" id="ProtNLM"/>
    </source>
</evidence>
<dbReference type="Gene3D" id="3.90.176.10">
    <property type="entry name" value="Toxin ADP-ribosyltransferase, Chain A, domain 1"/>
    <property type="match status" value="1"/>
</dbReference>
<dbReference type="Proteomes" id="UP000663844">
    <property type="component" value="Unassembled WGS sequence"/>
</dbReference>
<name>A0A813X0P0_9BILA</name>
<evidence type="ECO:0000313" key="1">
    <source>
        <dbReference type="EMBL" id="CAF0863288.1"/>
    </source>
</evidence>
<dbReference type="SUPFAM" id="SSF56399">
    <property type="entry name" value="ADP-ribosylation"/>
    <property type="match status" value="1"/>
</dbReference>
<dbReference type="EMBL" id="CAJOAZ010000332">
    <property type="protein sequence ID" value="CAF3618666.1"/>
    <property type="molecule type" value="Genomic_DNA"/>
</dbReference>
<sequence length="411" mass="47812">MEASFNMETQSYIEENVEKHVVVELIDSGEGQDSMSEIGLFRISCDKKLRRNDKKLMEDFRTWIPMPGQINKRRNESKYPVQAESVKFNITAECIEHLETCGRQRVVLILSGSHAQNKTLVSEFKRLPQIAMIYRHLSQEQFHQWSERWSVDSLFSGRNKLSRKIIGTPVQNLDEASRLRLIEILSNEFIVNLPSTEEAKQDFIDFCRSTYKDNAICLRQIEDFQNNYSEGKAMKWYTKSNNFVFYIVGQTCSTFNFTNYFNIRFILHDLYLELKNLHDEQSSMWPESFLVVYRGKSMAQKELSRLPKMGELFVTRGFLSCTTDYEIAELFSGEDQGSNDQVNVIISMWIDREEVTSKPIAFMKGESSFGDEEEVILPMGIVFRTVSYEEIDNGNSACLVRITMVRSKIEQ</sequence>
<reference evidence="1" key="1">
    <citation type="submission" date="2021-02" db="EMBL/GenBank/DDBJ databases">
        <authorList>
            <person name="Nowell W R."/>
        </authorList>
    </citation>
    <scope>NUCLEOTIDE SEQUENCE</scope>
</reference>
<dbReference type="EMBL" id="CAJNOG010000058">
    <property type="protein sequence ID" value="CAF0863288.1"/>
    <property type="molecule type" value="Genomic_DNA"/>
</dbReference>
<accession>A0A813X0P0</accession>
<dbReference type="AlphaFoldDB" id="A0A813X0P0"/>
<organism evidence="1 3">
    <name type="scientific">Adineta steineri</name>
    <dbReference type="NCBI Taxonomy" id="433720"/>
    <lineage>
        <taxon>Eukaryota</taxon>
        <taxon>Metazoa</taxon>
        <taxon>Spiralia</taxon>
        <taxon>Gnathifera</taxon>
        <taxon>Rotifera</taxon>
        <taxon>Eurotatoria</taxon>
        <taxon>Bdelloidea</taxon>
        <taxon>Adinetida</taxon>
        <taxon>Adinetidae</taxon>
        <taxon>Adineta</taxon>
    </lineage>
</organism>
<protein>
    <recommendedName>
        <fullName evidence="4">NAD(P)(+)--arginine ADP-ribosyltransferase</fullName>
    </recommendedName>
</protein>
<evidence type="ECO:0000313" key="3">
    <source>
        <dbReference type="Proteomes" id="UP000663845"/>
    </source>
</evidence>
<proteinExistence type="predicted"/>
<dbReference type="PROSITE" id="PS51996">
    <property type="entry name" value="TR_MART"/>
    <property type="match status" value="1"/>
</dbReference>
<comment type="caution">
    <text evidence="1">The sequence shown here is derived from an EMBL/GenBank/DDBJ whole genome shotgun (WGS) entry which is preliminary data.</text>
</comment>